<evidence type="ECO:0000313" key="10">
    <source>
        <dbReference type="EMBL" id="SDQ71665.1"/>
    </source>
</evidence>
<dbReference type="InterPro" id="IPR020846">
    <property type="entry name" value="MFS_dom"/>
</dbReference>
<dbReference type="PANTHER" id="PTHR43271:SF2">
    <property type="entry name" value="BLL2771 PROTEIN"/>
    <property type="match status" value="1"/>
</dbReference>
<dbReference type="EMBL" id="FNKO01000002">
    <property type="protein sequence ID" value="SDQ71665.1"/>
    <property type="molecule type" value="Genomic_DNA"/>
</dbReference>
<feature type="transmembrane region" description="Helical" evidence="8">
    <location>
        <begin position="369"/>
        <end position="389"/>
    </location>
</feature>
<evidence type="ECO:0000256" key="5">
    <source>
        <dbReference type="ARBA" id="ARBA00022692"/>
    </source>
</evidence>
<evidence type="ECO:0000256" key="1">
    <source>
        <dbReference type="ARBA" id="ARBA00004651"/>
    </source>
</evidence>
<feature type="transmembrane region" description="Helical" evidence="8">
    <location>
        <begin position="110"/>
        <end position="131"/>
    </location>
</feature>
<evidence type="ECO:0000256" key="2">
    <source>
        <dbReference type="ARBA" id="ARBA00008335"/>
    </source>
</evidence>
<accession>A0A1H1D527</accession>
<evidence type="ECO:0000256" key="4">
    <source>
        <dbReference type="ARBA" id="ARBA00022475"/>
    </source>
</evidence>
<evidence type="ECO:0000313" key="11">
    <source>
        <dbReference type="Proteomes" id="UP000199301"/>
    </source>
</evidence>
<feature type="domain" description="Major facilitator superfamily (MFS) profile" evidence="9">
    <location>
        <begin position="21"/>
        <end position="395"/>
    </location>
</feature>
<dbReference type="InterPro" id="IPR036259">
    <property type="entry name" value="MFS_trans_sf"/>
</dbReference>
<feature type="transmembrane region" description="Helical" evidence="8">
    <location>
        <begin position="143"/>
        <end position="161"/>
    </location>
</feature>
<gene>
    <name evidence="10" type="ORF">SAMN04489718_1900</name>
</gene>
<dbReference type="GO" id="GO:0005886">
    <property type="term" value="C:plasma membrane"/>
    <property type="evidence" value="ECO:0007669"/>
    <property type="project" value="UniProtKB-SubCell"/>
</dbReference>
<keyword evidence="4" id="KW-1003">Cell membrane</keyword>
<dbReference type="Pfam" id="PF07690">
    <property type="entry name" value="MFS_1"/>
    <property type="match status" value="1"/>
</dbReference>
<keyword evidence="3" id="KW-0813">Transport</keyword>
<dbReference type="Proteomes" id="UP000199301">
    <property type="component" value="Unassembled WGS sequence"/>
</dbReference>
<proteinExistence type="inferred from homology"/>
<feature type="transmembrane region" description="Helical" evidence="8">
    <location>
        <begin position="85"/>
        <end position="104"/>
    </location>
</feature>
<evidence type="ECO:0000256" key="3">
    <source>
        <dbReference type="ARBA" id="ARBA00022448"/>
    </source>
</evidence>
<feature type="transmembrane region" description="Helical" evidence="8">
    <location>
        <begin position="345"/>
        <end position="363"/>
    </location>
</feature>
<feature type="transmembrane region" description="Helical" evidence="8">
    <location>
        <begin position="20"/>
        <end position="40"/>
    </location>
</feature>
<feature type="transmembrane region" description="Helical" evidence="8">
    <location>
        <begin position="52"/>
        <end position="73"/>
    </location>
</feature>
<reference evidence="11" key="1">
    <citation type="submission" date="2016-10" db="EMBL/GenBank/DDBJ databases">
        <authorList>
            <person name="Varghese N."/>
            <person name="Submissions S."/>
        </authorList>
    </citation>
    <scope>NUCLEOTIDE SEQUENCE [LARGE SCALE GENOMIC DNA]</scope>
    <source>
        <strain evidence="11">DSM 45459</strain>
    </source>
</reference>
<comment type="similarity">
    <text evidence="2">Belongs to the major facilitator superfamily.</text>
</comment>
<dbReference type="InterPro" id="IPR011701">
    <property type="entry name" value="MFS"/>
</dbReference>
<evidence type="ECO:0000259" key="9">
    <source>
        <dbReference type="PROSITE" id="PS50850"/>
    </source>
</evidence>
<evidence type="ECO:0000256" key="6">
    <source>
        <dbReference type="ARBA" id="ARBA00022989"/>
    </source>
</evidence>
<dbReference type="AlphaFoldDB" id="A0A1H1D527"/>
<name>A0A1H1D527_9ACTN</name>
<organism evidence="10 11">
    <name type="scientific">Actinopolyspora saharensis</name>
    <dbReference type="NCBI Taxonomy" id="995062"/>
    <lineage>
        <taxon>Bacteria</taxon>
        <taxon>Bacillati</taxon>
        <taxon>Actinomycetota</taxon>
        <taxon>Actinomycetes</taxon>
        <taxon>Actinopolysporales</taxon>
        <taxon>Actinopolysporaceae</taxon>
        <taxon>Actinopolyspora</taxon>
    </lineage>
</organism>
<keyword evidence="7 8" id="KW-0472">Membrane</keyword>
<keyword evidence="11" id="KW-1185">Reference proteome</keyword>
<evidence type="ECO:0000256" key="8">
    <source>
        <dbReference type="SAM" id="Phobius"/>
    </source>
</evidence>
<protein>
    <submittedName>
        <fullName evidence="10">Predicted arabinose efflux permease, MFS family</fullName>
    </submittedName>
</protein>
<feature type="transmembrane region" description="Helical" evidence="8">
    <location>
        <begin position="173"/>
        <end position="194"/>
    </location>
</feature>
<dbReference type="STRING" id="995062.SAMN04489718_1900"/>
<comment type="subcellular location">
    <subcellularLocation>
        <location evidence="1">Cell membrane</location>
        <topology evidence="1">Multi-pass membrane protein</topology>
    </subcellularLocation>
</comment>
<dbReference type="Gene3D" id="1.20.1250.20">
    <property type="entry name" value="MFS general substrate transporter like domains"/>
    <property type="match status" value="1"/>
</dbReference>
<dbReference type="SUPFAM" id="SSF103473">
    <property type="entry name" value="MFS general substrate transporter"/>
    <property type="match status" value="1"/>
</dbReference>
<keyword evidence="6 8" id="KW-1133">Transmembrane helix</keyword>
<sequence>MTHPGRTSASGTADEAPWAAPLAVVVTAALLVLMQLYLAIPLAPVVGEAFGGTGSTALSTSYSLAYAVGFVLWGPISDRYGRKAVLIPGMSALTVVTAGLAAAPSLTVLGVLRAAQGFLAASFAGVALAYVGEALPPRWRSTGIGAVSTAFLAAGIVGQVYAQATALLLGWRWVFVLAAAAFTVIAVLMGTVLAEPDRTSSSTGLGQRFAQLAGLVIRRELILPYLAAMTVLLAFVALYSALGPLLQARFGLDSDAVLLVRLAGLPGMVLAPLAGGLAGRFGAVRLASTGFLVAAAGLVLTALSAATLWALVLSSAVFVAGIATTVPSLISLVGARSGQARAGGLGLYGLALFLGASAGPLVAGLEAGYGTLLLGLAVLLVLSAVLVAVSSSRPARE</sequence>
<keyword evidence="5 8" id="KW-0812">Transmembrane</keyword>
<evidence type="ECO:0000256" key="7">
    <source>
        <dbReference type="ARBA" id="ARBA00023136"/>
    </source>
</evidence>
<feature type="transmembrane region" description="Helical" evidence="8">
    <location>
        <begin position="290"/>
        <end position="310"/>
    </location>
</feature>
<dbReference type="GO" id="GO:0022857">
    <property type="term" value="F:transmembrane transporter activity"/>
    <property type="evidence" value="ECO:0007669"/>
    <property type="project" value="InterPro"/>
</dbReference>
<feature type="transmembrane region" description="Helical" evidence="8">
    <location>
        <begin position="258"/>
        <end position="278"/>
    </location>
</feature>
<feature type="transmembrane region" description="Helical" evidence="8">
    <location>
        <begin position="222"/>
        <end position="246"/>
    </location>
</feature>
<dbReference type="PANTHER" id="PTHR43271">
    <property type="entry name" value="BLL2771 PROTEIN"/>
    <property type="match status" value="1"/>
</dbReference>
<dbReference type="OrthoDB" id="63984at2"/>
<dbReference type="PROSITE" id="PS50850">
    <property type="entry name" value="MFS"/>
    <property type="match status" value="1"/>
</dbReference>
<feature type="transmembrane region" description="Helical" evidence="8">
    <location>
        <begin position="316"/>
        <end position="333"/>
    </location>
</feature>
<dbReference type="RefSeq" id="WP_092523066.1">
    <property type="nucleotide sequence ID" value="NZ_FNKO01000002.1"/>
</dbReference>